<keyword evidence="2 5" id="KW-0812">Transmembrane</keyword>
<feature type="transmembrane region" description="Helical" evidence="5">
    <location>
        <begin position="111"/>
        <end position="130"/>
    </location>
</feature>
<dbReference type="STRING" id="160454.RV10_GL000276"/>
<feature type="transmembrane region" description="Helical" evidence="5">
    <location>
        <begin position="142"/>
        <end position="159"/>
    </location>
</feature>
<protein>
    <recommendedName>
        <fullName evidence="6">Peptidase S54 rhomboid domain-containing protein</fullName>
    </recommendedName>
</protein>
<dbReference type="InterPro" id="IPR035952">
    <property type="entry name" value="Rhomboid-like_sf"/>
</dbReference>
<feature type="transmembrane region" description="Helical" evidence="5">
    <location>
        <begin position="87"/>
        <end position="105"/>
    </location>
</feature>
<evidence type="ECO:0000256" key="3">
    <source>
        <dbReference type="ARBA" id="ARBA00022989"/>
    </source>
</evidence>
<feature type="domain" description="Peptidase S54 rhomboid" evidence="6">
    <location>
        <begin position="46"/>
        <end position="182"/>
    </location>
</feature>
<dbReference type="eggNOG" id="COG0705">
    <property type="taxonomic scope" value="Bacteria"/>
</dbReference>
<dbReference type="InterPro" id="IPR050925">
    <property type="entry name" value="Rhomboid_protease_S54"/>
</dbReference>
<organism evidence="7 8">
    <name type="scientific">Enterococcus pallens ATCC BAA-351</name>
    <dbReference type="NCBI Taxonomy" id="1158607"/>
    <lineage>
        <taxon>Bacteria</taxon>
        <taxon>Bacillati</taxon>
        <taxon>Bacillota</taxon>
        <taxon>Bacilli</taxon>
        <taxon>Lactobacillales</taxon>
        <taxon>Enterococcaceae</taxon>
        <taxon>Enterococcus</taxon>
    </lineage>
</organism>
<reference evidence="7 8" key="1">
    <citation type="submission" date="2013-02" db="EMBL/GenBank/DDBJ databases">
        <title>The Genome Sequence of Enterococcus pallens BAA-351.</title>
        <authorList>
            <consortium name="The Broad Institute Genome Sequencing Platform"/>
            <consortium name="The Broad Institute Genome Sequencing Center for Infectious Disease"/>
            <person name="Earl A.M."/>
            <person name="Gilmore M.S."/>
            <person name="Lebreton F."/>
            <person name="Walker B."/>
            <person name="Young S.K."/>
            <person name="Zeng Q."/>
            <person name="Gargeya S."/>
            <person name="Fitzgerald M."/>
            <person name="Haas B."/>
            <person name="Abouelleil A."/>
            <person name="Alvarado L."/>
            <person name="Arachchi H.M."/>
            <person name="Berlin A.M."/>
            <person name="Chapman S.B."/>
            <person name="Dewar J."/>
            <person name="Goldberg J."/>
            <person name="Griggs A."/>
            <person name="Gujja S."/>
            <person name="Hansen M."/>
            <person name="Howarth C."/>
            <person name="Imamovic A."/>
            <person name="Larimer J."/>
            <person name="McCowan C."/>
            <person name="Murphy C."/>
            <person name="Neiman D."/>
            <person name="Pearson M."/>
            <person name="Priest M."/>
            <person name="Roberts A."/>
            <person name="Saif S."/>
            <person name="Shea T."/>
            <person name="Sisk P."/>
            <person name="Sykes S."/>
            <person name="Wortman J."/>
            <person name="Nusbaum C."/>
            <person name="Birren B."/>
        </authorList>
    </citation>
    <scope>NUCLEOTIDE SEQUENCE [LARGE SCALE GENOMIC DNA]</scope>
    <source>
        <strain evidence="7 8">ATCC BAA-351</strain>
    </source>
</reference>
<dbReference type="PANTHER" id="PTHR43731">
    <property type="entry name" value="RHOMBOID PROTEASE"/>
    <property type="match status" value="1"/>
</dbReference>
<dbReference type="PATRIC" id="fig|1158607.3.peg.4546"/>
<keyword evidence="3 5" id="KW-1133">Transmembrane helix</keyword>
<dbReference type="OrthoDB" id="9813074at2"/>
<dbReference type="GO" id="GO:0016020">
    <property type="term" value="C:membrane"/>
    <property type="evidence" value="ECO:0007669"/>
    <property type="project" value="UniProtKB-SubCell"/>
</dbReference>
<sequence length="223" mass="24778">MRRSQPYVTYTFLGINTVFFLLEYLIPSLRVNERLGMFIPSVILGHEYWRFLTPMVIHFGLMHFVLNSVVLYYMGQQCEAIFGHWRFGLVYILSGLMGNMGSFAFNDLGVLSGGASTAIFGLFGAFLVVGYHYQDNPAVQGLTRQFGLFILLNLVFGLFDSSIDLWGHLGGLLGGALSGLMLGVPHGEDRFSIRGRITGGLFFAFFVVVAVLLAFRKIGLPII</sequence>
<evidence type="ECO:0000256" key="2">
    <source>
        <dbReference type="ARBA" id="ARBA00022692"/>
    </source>
</evidence>
<keyword evidence="8" id="KW-1185">Reference proteome</keyword>
<dbReference type="SUPFAM" id="SSF144091">
    <property type="entry name" value="Rhomboid-like"/>
    <property type="match status" value="1"/>
</dbReference>
<dbReference type="GO" id="GO:0004252">
    <property type="term" value="F:serine-type endopeptidase activity"/>
    <property type="evidence" value="ECO:0007669"/>
    <property type="project" value="InterPro"/>
</dbReference>
<evidence type="ECO:0000313" key="7">
    <source>
        <dbReference type="EMBL" id="EOH87708.1"/>
    </source>
</evidence>
<dbReference type="HOGENOM" id="CLU_055068_3_2_9"/>
<dbReference type="RefSeq" id="WP_010759498.1">
    <property type="nucleotide sequence ID" value="NZ_ASWD01000003.1"/>
</dbReference>
<dbReference type="Gene3D" id="1.20.1540.10">
    <property type="entry name" value="Rhomboid-like"/>
    <property type="match status" value="1"/>
</dbReference>
<feature type="transmembrane region" description="Helical" evidence="5">
    <location>
        <begin position="55"/>
        <end position="75"/>
    </location>
</feature>
<evidence type="ECO:0000256" key="1">
    <source>
        <dbReference type="ARBA" id="ARBA00004141"/>
    </source>
</evidence>
<dbReference type="EMBL" id="AJAQ01000046">
    <property type="protein sequence ID" value="EOH87708.1"/>
    <property type="molecule type" value="Genomic_DNA"/>
</dbReference>
<comment type="caution">
    <text evidence="7">The sequence shown here is derived from an EMBL/GenBank/DDBJ whole genome shotgun (WGS) entry which is preliminary data.</text>
</comment>
<feature type="transmembrane region" description="Helical" evidence="5">
    <location>
        <begin position="197"/>
        <end position="215"/>
    </location>
</feature>
<proteinExistence type="predicted"/>
<keyword evidence="4 5" id="KW-0472">Membrane</keyword>
<comment type="subcellular location">
    <subcellularLocation>
        <location evidence="1">Membrane</location>
        <topology evidence="1">Multi-pass membrane protein</topology>
    </subcellularLocation>
</comment>
<dbReference type="PANTHER" id="PTHR43731:SF26">
    <property type="entry name" value="RHOMBOID-LIKE PROTEIN 10, CHLOROPLASTIC"/>
    <property type="match status" value="1"/>
</dbReference>
<dbReference type="Pfam" id="PF01694">
    <property type="entry name" value="Rhomboid"/>
    <property type="match status" value="1"/>
</dbReference>
<dbReference type="Proteomes" id="UP000013782">
    <property type="component" value="Unassembled WGS sequence"/>
</dbReference>
<evidence type="ECO:0000259" key="6">
    <source>
        <dbReference type="Pfam" id="PF01694"/>
    </source>
</evidence>
<name>R2PWZ0_9ENTE</name>
<dbReference type="InterPro" id="IPR022764">
    <property type="entry name" value="Peptidase_S54_rhomboid_dom"/>
</dbReference>
<dbReference type="AlphaFoldDB" id="R2PWZ0"/>
<evidence type="ECO:0000256" key="5">
    <source>
        <dbReference type="SAM" id="Phobius"/>
    </source>
</evidence>
<accession>R2PWZ0</accession>
<feature type="transmembrane region" description="Helical" evidence="5">
    <location>
        <begin position="7"/>
        <end position="26"/>
    </location>
</feature>
<evidence type="ECO:0000256" key="4">
    <source>
        <dbReference type="ARBA" id="ARBA00023136"/>
    </source>
</evidence>
<evidence type="ECO:0000313" key="8">
    <source>
        <dbReference type="Proteomes" id="UP000013782"/>
    </source>
</evidence>
<gene>
    <name evidence="7" type="ORF">UAU_04562</name>
</gene>